<evidence type="ECO:0000313" key="3">
    <source>
        <dbReference type="EMBL" id="PJE68497.1"/>
    </source>
</evidence>
<feature type="transmembrane region" description="Helical" evidence="1">
    <location>
        <begin position="89"/>
        <end position="108"/>
    </location>
</feature>
<protein>
    <recommendedName>
        <fullName evidence="2">Glycosyltransferase RgtA/B/C/D-like domain-containing protein</fullName>
    </recommendedName>
</protein>
<keyword evidence="1" id="KW-0812">Transmembrane</keyword>
<dbReference type="AlphaFoldDB" id="A0A2M8L4L8"/>
<evidence type="ECO:0000256" key="1">
    <source>
        <dbReference type="SAM" id="Phobius"/>
    </source>
</evidence>
<comment type="caution">
    <text evidence="3">The sequence shown here is derived from an EMBL/GenBank/DDBJ whole genome shotgun (WGS) entry which is preliminary data.</text>
</comment>
<accession>A0A2M8L4L8</accession>
<dbReference type="Proteomes" id="UP000229500">
    <property type="component" value="Unassembled WGS sequence"/>
</dbReference>
<dbReference type="InterPro" id="IPR038731">
    <property type="entry name" value="RgtA/B/C-like"/>
</dbReference>
<evidence type="ECO:0000259" key="2">
    <source>
        <dbReference type="Pfam" id="PF13231"/>
    </source>
</evidence>
<feature type="non-terminal residue" evidence="3">
    <location>
        <position position="1"/>
    </location>
</feature>
<gene>
    <name evidence="3" type="ORF">COU96_03310</name>
</gene>
<feature type="transmembrane region" description="Helical" evidence="1">
    <location>
        <begin position="168"/>
        <end position="186"/>
    </location>
</feature>
<feature type="domain" description="Glycosyltransferase RgtA/B/C/D-like" evidence="2">
    <location>
        <begin position="1"/>
        <end position="101"/>
    </location>
</feature>
<reference evidence="4" key="1">
    <citation type="submission" date="2017-09" db="EMBL/GenBank/DDBJ databases">
        <title>Depth-based differentiation of microbial function through sediment-hosted aquifers and enrichment of novel symbionts in the deep terrestrial subsurface.</title>
        <authorList>
            <person name="Probst A.J."/>
            <person name="Ladd B."/>
            <person name="Jarett J.K."/>
            <person name="Geller-Mcgrath D.E."/>
            <person name="Sieber C.M.K."/>
            <person name="Emerson J.B."/>
            <person name="Anantharaman K."/>
            <person name="Thomas B.C."/>
            <person name="Malmstrom R."/>
            <person name="Stieglmeier M."/>
            <person name="Klingl A."/>
            <person name="Woyke T."/>
            <person name="Ryan C.M."/>
            <person name="Banfield J.F."/>
        </authorList>
    </citation>
    <scope>NUCLEOTIDE SEQUENCE [LARGE SCALE GENOMIC DNA]</scope>
</reference>
<feature type="transmembrane region" description="Helical" evidence="1">
    <location>
        <begin position="144"/>
        <end position="161"/>
    </location>
</feature>
<feature type="transmembrane region" description="Helical" evidence="1">
    <location>
        <begin position="63"/>
        <end position="83"/>
    </location>
</feature>
<sequence length="411" mass="47997">ALMVSFLYATSPLIVELSHRAWNPNTQPFFVLLTLFFWYRLFKSKQEKWLLFSSLSFGYTVNLHYGALALIPVWLAVFLWSLVKLKKKGLVLISSLVLFCFGAPLLLFDLRHHFMLAQNIYAYFFAGARINLSPLKFFEPMVASIYQLFVALLSGSFVKTAQVPFEFWGKLGSVLTFAPVSIIAHKPLLVQYQWWGILLLIMIIGAVVWSYLHKSKLIILNLLMATVFIGGLISRFYTGKFYFFYYIFLYPLPFLFLGLLFGLLWSKKWLKWLSLLVFAGLLWFNLTHVLVFEKPERTIDNIKEISQVIANDVDNSKSFNIAANYRNPDRWDHNAVDYRYFVEAYYGQRALNWQPEDYEKAEILYVVAEGGLPDPLKTQIMEIYKFVPKKLLKTWQLENDVFIYKLGKETQ</sequence>
<feature type="transmembrane region" description="Helical" evidence="1">
    <location>
        <begin position="26"/>
        <end position="42"/>
    </location>
</feature>
<keyword evidence="1" id="KW-1133">Transmembrane helix</keyword>
<proteinExistence type="predicted"/>
<feature type="transmembrane region" description="Helical" evidence="1">
    <location>
        <begin position="272"/>
        <end position="292"/>
    </location>
</feature>
<feature type="transmembrane region" description="Helical" evidence="1">
    <location>
        <begin position="243"/>
        <end position="265"/>
    </location>
</feature>
<dbReference type="EMBL" id="PFEL01000125">
    <property type="protein sequence ID" value="PJE68497.1"/>
    <property type="molecule type" value="Genomic_DNA"/>
</dbReference>
<keyword evidence="1" id="KW-0472">Membrane</keyword>
<feature type="transmembrane region" description="Helical" evidence="1">
    <location>
        <begin position="219"/>
        <end position="237"/>
    </location>
</feature>
<evidence type="ECO:0000313" key="4">
    <source>
        <dbReference type="Proteomes" id="UP000229500"/>
    </source>
</evidence>
<name>A0A2M8L4L8_9BACT</name>
<dbReference type="Pfam" id="PF13231">
    <property type="entry name" value="PMT_2"/>
    <property type="match status" value="1"/>
</dbReference>
<organism evidence="3 4">
    <name type="scientific">Candidatus Shapirobacteria bacterium CG10_big_fil_rev_8_21_14_0_10_38_14</name>
    <dbReference type="NCBI Taxonomy" id="1974483"/>
    <lineage>
        <taxon>Bacteria</taxon>
        <taxon>Candidatus Shapironibacteriota</taxon>
    </lineage>
</organism>
<feature type="transmembrane region" description="Helical" evidence="1">
    <location>
        <begin position="192"/>
        <end position="212"/>
    </location>
</feature>